<feature type="non-terminal residue" evidence="1">
    <location>
        <position position="1"/>
    </location>
</feature>
<organism evidence="1 2">
    <name type="scientific">Pristionchus mayeri</name>
    <dbReference type="NCBI Taxonomy" id="1317129"/>
    <lineage>
        <taxon>Eukaryota</taxon>
        <taxon>Metazoa</taxon>
        <taxon>Ecdysozoa</taxon>
        <taxon>Nematoda</taxon>
        <taxon>Chromadorea</taxon>
        <taxon>Rhabditida</taxon>
        <taxon>Rhabditina</taxon>
        <taxon>Diplogasteromorpha</taxon>
        <taxon>Diplogasteroidea</taxon>
        <taxon>Neodiplogasteridae</taxon>
        <taxon>Pristionchus</taxon>
    </lineage>
</organism>
<sequence>SLSSLDAQALVAARQIDARPKVLAYRWIALAFVHVFKTVFSLPPLAARACIRAETIEAFRVLVLNNTLVWIQDAIDCGIPRAIVGTIGAVLSVGAEDAVTFVRSDGVGASGLVDTRGLPIDSLNALVQTSITVGSRRAGAALAPIRVNPVDAHCAFVCKIAEIRVGVVVGAQVAHVAVVRIWFVPLASLLCFDYFRL</sequence>
<evidence type="ECO:0000313" key="1">
    <source>
        <dbReference type="EMBL" id="GMR46031.1"/>
    </source>
</evidence>
<protein>
    <submittedName>
        <fullName evidence="1">Uncharacterized protein</fullName>
    </submittedName>
</protein>
<name>A0AAN5CKI2_9BILA</name>
<gene>
    <name evidence="1" type="ORF">PMAYCL1PPCAC_16226</name>
</gene>
<comment type="caution">
    <text evidence="1">The sequence shown here is derived from an EMBL/GenBank/DDBJ whole genome shotgun (WGS) entry which is preliminary data.</text>
</comment>
<accession>A0AAN5CKI2</accession>
<dbReference type="Proteomes" id="UP001328107">
    <property type="component" value="Unassembled WGS sequence"/>
</dbReference>
<reference evidence="2" key="1">
    <citation type="submission" date="2022-10" db="EMBL/GenBank/DDBJ databases">
        <title>Genome assembly of Pristionchus species.</title>
        <authorList>
            <person name="Yoshida K."/>
            <person name="Sommer R.J."/>
        </authorList>
    </citation>
    <scope>NUCLEOTIDE SEQUENCE [LARGE SCALE GENOMIC DNA]</scope>
    <source>
        <strain evidence="2">RS5460</strain>
    </source>
</reference>
<keyword evidence="2" id="KW-1185">Reference proteome</keyword>
<evidence type="ECO:0000313" key="2">
    <source>
        <dbReference type="Proteomes" id="UP001328107"/>
    </source>
</evidence>
<dbReference type="AlphaFoldDB" id="A0AAN5CKI2"/>
<proteinExistence type="predicted"/>
<dbReference type="EMBL" id="BTRK01000004">
    <property type="protein sequence ID" value="GMR46031.1"/>
    <property type="molecule type" value="Genomic_DNA"/>
</dbReference>